<proteinExistence type="inferred from homology"/>
<dbReference type="Pfam" id="PF06026">
    <property type="entry name" value="Rib_5-P_isom_A"/>
    <property type="match status" value="1"/>
</dbReference>
<dbReference type="SUPFAM" id="SSF75445">
    <property type="entry name" value="D-ribose-5-phosphate isomerase (RpiA), lid domain"/>
    <property type="match status" value="1"/>
</dbReference>
<dbReference type="CDD" id="cd01398">
    <property type="entry name" value="RPI_A"/>
    <property type="match status" value="1"/>
</dbReference>
<reference evidence="9" key="1">
    <citation type="journal article" date="2023" name="Mol. Plant Microbe Interact.">
        <title>Elucidating the Obligate Nature and Biological Capacity of an Invasive Fungal Corn Pathogen.</title>
        <authorList>
            <person name="MacCready J.S."/>
            <person name="Roggenkamp E.M."/>
            <person name="Gdanetz K."/>
            <person name="Chilvers M.I."/>
        </authorList>
    </citation>
    <scope>NUCLEOTIDE SEQUENCE</scope>
    <source>
        <strain evidence="9">PM02</strain>
    </source>
</reference>
<evidence type="ECO:0000256" key="2">
    <source>
        <dbReference type="ARBA" id="ARBA00004988"/>
    </source>
</evidence>
<evidence type="ECO:0000256" key="7">
    <source>
        <dbReference type="ARBA" id="ARBA00029734"/>
    </source>
</evidence>
<dbReference type="NCBIfam" id="TIGR00021">
    <property type="entry name" value="rpiA"/>
    <property type="match status" value="1"/>
</dbReference>
<evidence type="ECO:0000256" key="6">
    <source>
        <dbReference type="ARBA" id="ARBA00023235"/>
    </source>
</evidence>
<protein>
    <recommendedName>
        <fullName evidence="5">Ribose-5-phosphate isomerase</fullName>
        <ecNumber evidence="4">5.3.1.6</ecNumber>
    </recommendedName>
    <alternativeName>
        <fullName evidence="8">D-ribose-5-phosphate ketol-isomerase</fullName>
    </alternativeName>
    <alternativeName>
        <fullName evidence="7">Phosphoriboisomerase</fullName>
    </alternativeName>
</protein>
<organism evidence="9 10">
    <name type="scientific">Phyllachora maydis</name>
    <dbReference type="NCBI Taxonomy" id="1825666"/>
    <lineage>
        <taxon>Eukaryota</taxon>
        <taxon>Fungi</taxon>
        <taxon>Dikarya</taxon>
        <taxon>Ascomycota</taxon>
        <taxon>Pezizomycotina</taxon>
        <taxon>Sordariomycetes</taxon>
        <taxon>Sordariomycetidae</taxon>
        <taxon>Phyllachorales</taxon>
        <taxon>Phyllachoraceae</taxon>
        <taxon>Phyllachora</taxon>
    </lineage>
</organism>
<dbReference type="GO" id="GO:0006014">
    <property type="term" value="P:D-ribose metabolic process"/>
    <property type="evidence" value="ECO:0007669"/>
    <property type="project" value="TreeGrafter"/>
</dbReference>
<dbReference type="GO" id="GO:0009052">
    <property type="term" value="P:pentose-phosphate shunt, non-oxidative branch"/>
    <property type="evidence" value="ECO:0007669"/>
    <property type="project" value="InterPro"/>
</dbReference>
<dbReference type="FunFam" id="3.40.50.1360:FF:000014">
    <property type="entry name" value="Ribose 5-phosphate isomerase"/>
    <property type="match status" value="1"/>
</dbReference>
<dbReference type="InterPro" id="IPR004788">
    <property type="entry name" value="Ribose5P_isomerase_type_A"/>
</dbReference>
<dbReference type="PANTHER" id="PTHR11934">
    <property type="entry name" value="RIBOSE-5-PHOSPHATE ISOMERASE"/>
    <property type="match status" value="1"/>
</dbReference>
<comment type="catalytic activity">
    <reaction evidence="1">
        <text>aldehydo-D-ribose 5-phosphate = D-ribulose 5-phosphate</text>
        <dbReference type="Rhea" id="RHEA:14657"/>
        <dbReference type="ChEBI" id="CHEBI:58121"/>
        <dbReference type="ChEBI" id="CHEBI:58273"/>
        <dbReference type="EC" id="5.3.1.6"/>
    </reaction>
</comment>
<name>A0AAD9I4G1_9PEZI</name>
<dbReference type="PANTHER" id="PTHR11934:SF0">
    <property type="entry name" value="RIBOSE-5-PHOSPHATE ISOMERASE"/>
    <property type="match status" value="1"/>
</dbReference>
<dbReference type="Proteomes" id="UP001217918">
    <property type="component" value="Unassembled WGS sequence"/>
</dbReference>
<comment type="pathway">
    <text evidence="2">Carbohydrate degradation; pentose phosphate pathway; D-ribose 5-phosphate from D-ribulose 5-phosphate (non-oxidative stage): step 1/1.</text>
</comment>
<dbReference type="EMBL" id="JAQQPM010000004">
    <property type="protein sequence ID" value="KAK2071059.1"/>
    <property type="molecule type" value="Genomic_DNA"/>
</dbReference>
<comment type="similarity">
    <text evidence="3">Belongs to the ribose 5-phosphate isomerase family.</text>
</comment>
<dbReference type="Gene3D" id="3.30.70.260">
    <property type="match status" value="1"/>
</dbReference>
<keyword evidence="6" id="KW-0413">Isomerase</keyword>
<accession>A0AAD9I4G1</accession>
<dbReference type="Gene3D" id="3.40.50.1360">
    <property type="match status" value="1"/>
</dbReference>
<evidence type="ECO:0000256" key="5">
    <source>
        <dbReference type="ARBA" id="ARBA00019150"/>
    </source>
</evidence>
<sequence length="287" mass="30612">MAMSTSESTLSLEEQARLVESSKKAAAFQAVKDHLDPSYKHVGIGSGSTVVYVVEAIAALGRDVTSTMVFYPTGEQSKELIRSSNLSLRYINDLPSGQHLDVAFDGADEVDDDLNLIKGGGACLFQEKIVATCARKFVCVADFRKMSPRLGTNWKKGIPIEVLPAAAPMVLAQLKQMGSLEARIRSGLPSKAGPCVTDNSMHIIDAPFAPLLLPKDRANGIKGGDGTDGVWTVDTLADRLLKMVGIVEIGLFHGNKGFEVRSAAQKPVAAYFGMSDGSVEVKNAKEG</sequence>
<dbReference type="EC" id="5.3.1.6" evidence="4"/>
<dbReference type="AlphaFoldDB" id="A0AAD9I4G1"/>
<gene>
    <name evidence="9" type="ORF">P8C59_005512</name>
</gene>
<evidence type="ECO:0000256" key="4">
    <source>
        <dbReference type="ARBA" id="ARBA00011959"/>
    </source>
</evidence>
<evidence type="ECO:0000313" key="9">
    <source>
        <dbReference type="EMBL" id="KAK2071059.1"/>
    </source>
</evidence>
<evidence type="ECO:0000256" key="3">
    <source>
        <dbReference type="ARBA" id="ARBA00008088"/>
    </source>
</evidence>
<comment type="caution">
    <text evidence="9">The sequence shown here is derived from an EMBL/GenBank/DDBJ whole genome shotgun (WGS) entry which is preliminary data.</text>
</comment>
<dbReference type="GO" id="GO:0005737">
    <property type="term" value="C:cytoplasm"/>
    <property type="evidence" value="ECO:0007669"/>
    <property type="project" value="TreeGrafter"/>
</dbReference>
<evidence type="ECO:0000256" key="8">
    <source>
        <dbReference type="ARBA" id="ARBA00032273"/>
    </source>
</evidence>
<keyword evidence="10" id="KW-1185">Reference proteome</keyword>
<evidence type="ECO:0000313" key="10">
    <source>
        <dbReference type="Proteomes" id="UP001217918"/>
    </source>
</evidence>
<dbReference type="GO" id="GO:0004751">
    <property type="term" value="F:ribose-5-phosphate isomerase activity"/>
    <property type="evidence" value="ECO:0007669"/>
    <property type="project" value="UniProtKB-EC"/>
</dbReference>
<dbReference type="InterPro" id="IPR037171">
    <property type="entry name" value="NagB/RpiA_transferase-like"/>
</dbReference>
<evidence type="ECO:0000256" key="1">
    <source>
        <dbReference type="ARBA" id="ARBA00001713"/>
    </source>
</evidence>
<dbReference type="SUPFAM" id="SSF100950">
    <property type="entry name" value="NagB/RpiA/CoA transferase-like"/>
    <property type="match status" value="1"/>
</dbReference>